<keyword evidence="3" id="KW-1185">Reference proteome</keyword>
<keyword evidence="1" id="KW-0812">Transmembrane</keyword>
<protein>
    <submittedName>
        <fullName evidence="2">Uncharacterized protein</fullName>
    </submittedName>
</protein>
<keyword evidence="1" id="KW-1133">Transmembrane helix</keyword>
<evidence type="ECO:0000313" key="2">
    <source>
        <dbReference type="EMBL" id="EJK72528.1"/>
    </source>
</evidence>
<feature type="transmembrane region" description="Helical" evidence="1">
    <location>
        <begin position="180"/>
        <end position="201"/>
    </location>
</feature>
<sequence>MVSNKFIVTAALVAAVVQNHEAQAFVLLPIPHSRWSARRRHASTSTQMAALNDEVDVELEKLKKDLQADWPAEEEMSFRSYEAKTERPPQLLGFELTKDDASRFADVSDMFLVVASAFGLCELMNSLLINNEIMQAWRYSWPMIGLVFSFEGIRALTSSEGANGIEVTCLRGRSSWVQSAVVFAGLGLVVGGAADALLPVYVTGPNLVTAAGLAPDCALILIFVQLTCLAEKRASLELVIRSVSLAQLEILAAGSADELSSRVVEGVVSAAATTSGLL</sequence>
<comment type="caution">
    <text evidence="2">The sequence shown here is derived from an EMBL/GenBank/DDBJ whole genome shotgun (WGS) entry which is preliminary data.</text>
</comment>
<reference evidence="2 3" key="1">
    <citation type="journal article" date="2012" name="Genome Biol.">
        <title>Genome and low-iron response of an oceanic diatom adapted to chronic iron limitation.</title>
        <authorList>
            <person name="Lommer M."/>
            <person name="Specht M."/>
            <person name="Roy A.S."/>
            <person name="Kraemer L."/>
            <person name="Andreson R."/>
            <person name="Gutowska M.A."/>
            <person name="Wolf J."/>
            <person name="Bergner S.V."/>
            <person name="Schilhabel M.B."/>
            <person name="Klostermeier U.C."/>
            <person name="Beiko R.G."/>
            <person name="Rosenstiel P."/>
            <person name="Hippler M."/>
            <person name="Laroche J."/>
        </authorList>
    </citation>
    <scope>NUCLEOTIDE SEQUENCE [LARGE SCALE GENOMIC DNA]</scope>
    <source>
        <strain evidence="2 3">CCMP1005</strain>
    </source>
</reference>
<gene>
    <name evidence="2" type="ORF">THAOC_05934</name>
</gene>
<accession>K0T1K5</accession>
<evidence type="ECO:0000313" key="3">
    <source>
        <dbReference type="Proteomes" id="UP000266841"/>
    </source>
</evidence>
<dbReference type="Proteomes" id="UP000266841">
    <property type="component" value="Unassembled WGS sequence"/>
</dbReference>
<proteinExistence type="predicted"/>
<feature type="transmembrane region" description="Helical" evidence="1">
    <location>
        <begin position="207"/>
        <end position="230"/>
    </location>
</feature>
<keyword evidence="1" id="KW-0472">Membrane</keyword>
<dbReference type="eggNOG" id="ENOG502SZD4">
    <property type="taxonomic scope" value="Eukaryota"/>
</dbReference>
<dbReference type="EMBL" id="AGNL01005695">
    <property type="protein sequence ID" value="EJK72528.1"/>
    <property type="molecule type" value="Genomic_DNA"/>
</dbReference>
<organism evidence="2 3">
    <name type="scientific">Thalassiosira oceanica</name>
    <name type="common">Marine diatom</name>
    <dbReference type="NCBI Taxonomy" id="159749"/>
    <lineage>
        <taxon>Eukaryota</taxon>
        <taxon>Sar</taxon>
        <taxon>Stramenopiles</taxon>
        <taxon>Ochrophyta</taxon>
        <taxon>Bacillariophyta</taxon>
        <taxon>Coscinodiscophyceae</taxon>
        <taxon>Thalassiosirophycidae</taxon>
        <taxon>Thalassiosirales</taxon>
        <taxon>Thalassiosiraceae</taxon>
        <taxon>Thalassiosira</taxon>
    </lineage>
</organism>
<dbReference type="AlphaFoldDB" id="K0T1K5"/>
<name>K0T1K5_THAOC</name>
<evidence type="ECO:0000256" key="1">
    <source>
        <dbReference type="SAM" id="Phobius"/>
    </source>
</evidence>